<name>A0AAD6WZY9_9AGAR</name>
<protein>
    <submittedName>
        <fullName evidence="2">Uncharacterized protein</fullName>
    </submittedName>
</protein>
<evidence type="ECO:0000313" key="2">
    <source>
        <dbReference type="EMBL" id="KAJ7033773.1"/>
    </source>
</evidence>
<gene>
    <name evidence="2" type="ORF">C8F04DRAFT_1183959</name>
</gene>
<evidence type="ECO:0000256" key="1">
    <source>
        <dbReference type="SAM" id="MobiDB-lite"/>
    </source>
</evidence>
<feature type="region of interest" description="Disordered" evidence="1">
    <location>
        <begin position="110"/>
        <end position="129"/>
    </location>
</feature>
<dbReference type="Proteomes" id="UP001218188">
    <property type="component" value="Unassembled WGS sequence"/>
</dbReference>
<dbReference type="AlphaFoldDB" id="A0AAD6WZY9"/>
<reference evidence="2" key="1">
    <citation type="submission" date="2023-03" db="EMBL/GenBank/DDBJ databases">
        <title>Massive genome expansion in bonnet fungi (Mycena s.s.) driven by repeated elements and novel gene families across ecological guilds.</title>
        <authorList>
            <consortium name="Lawrence Berkeley National Laboratory"/>
            <person name="Harder C.B."/>
            <person name="Miyauchi S."/>
            <person name="Viragh M."/>
            <person name="Kuo A."/>
            <person name="Thoen E."/>
            <person name="Andreopoulos B."/>
            <person name="Lu D."/>
            <person name="Skrede I."/>
            <person name="Drula E."/>
            <person name="Henrissat B."/>
            <person name="Morin E."/>
            <person name="Kohler A."/>
            <person name="Barry K."/>
            <person name="LaButti K."/>
            <person name="Morin E."/>
            <person name="Salamov A."/>
            <person name="Lipzen A."/>
            <person name="Mereny Z."/>
            <person name="Hegedus B."/>
            <person name="Baldrian P."/>
            <person name="Stursova M."/>
            <person name="Weitz H."/>
            <person name="Taylor A."/>
            <person name="Grigoriev I.V."/>
            <person name="Nagy L.G."/>
            <person name="Martin F."/>
            <person name="Kauserud H."/>
        </authorList>
    </citation>
    <scope>NUCLEOTIDE SEQUENCE</scope>
    <source>
        <strain evidence="2">CBHHK200</strain>
    </source>
</reference>
<proteinExistence type="predicted"/>
<comment type="caution">
    <text evidence="2">The sequence shown here is derived from an EMBL/GenBank/DDBJ whole genome shotgun (WGS) entry which is preliminary data.</text>
</comment>
<evidence type="ECO:0000313" key="3">
    <source>
        <dbReference type="Proteomes" id="UP001218188"/>
    </source>
</evidence>
<feature type="compositionally biased region" description="Basic and acidic residues" evidence="1">
    <location>
        <begin position="45"/>
        <end position="55"/>
    </location>
</feature>
<accession>A0AAD6WZY9</accession>
<feature type="region of interest" description="Disordered" evidence="1">
    <location>
        <begin position="45"/>
        <end position="70"/>
    </location>
</feature>
<keyword evidence="3" id="KW-1185">Reference proteome</keyword>
<organism evidence="2 3">
    <name type="scientific">Mycena alexandri</name>
    <dbReference type="NCBI Taxonomy" id="1745969"/>
    <lineage>
        <taxon>Eukaryota</taxon>
        <taxon>Fungi</taxon>
        <taxon>Dikarya</taxon>
        <taxon>Basidiomycota</taxon>
        <taxon>Agaricomycotina</taxon>
        <taxon>Agaricomycetes</taxon>
        <taxon>Agaricomycetidae</taxon>
        <taxon>Agaricales</taxon>
        <taxon>Marasmiineae</taxon>
        <taxon>Mycenaceae</taxon>
        <taxon>Mycena</taxon>
    </lineage>
</organism>
<sequence length="129" mass="14087">MARTGRKELCVTPQCPTATTHTWPYCTYVGGGMAGKTVKEANEKFRADRGKKDSSPPKQKGQIKRNEAGEAYITIDGKQFGVVPLQSRPPPPVAVQPTASIATAVPSELLTDAFPEDDRRQRRHLPSLV</sequence>
<dbReference type="EMBL" id="JARJCM010000063">
    <property type="protein sequence ID" value="KAJ7033773.1"/>
    <property type="molecule type" value="Genomic_DNA"/>
</dbReference>